<gene>
    <name evidence="1" type="ORF">Pfl04_47930</name>
</gene>
<sequence>MTAHREAAGTAARAVGEGTRIVTLADRPDLVTAVPGVLDSRWPRFMLAGRPGHDVDLTDLLVRAPQHQVLLVDATDEVRGVGLSVPLEWDGSVADLPSGWDGAVTASADLLERGGRPNAACALSITLMPAVTGQGYAGEMIDALKRAAASAGAAALIAPVRPVLKARYPLVPMEQYLTWRTEDGEVFDPWLRLHLRVGGEVLGVAYPSMTISGTVAEWRYWVGMPLPGDGEYVIRGGLAPLTVDRAADLGIYREPNVWVVHREQI</sequence>
<evidence type="ECO:0000313" key="1">
    <source>
        <dbReference type="EMBL" id="GIG76389.1"/>
    </source>
</evidence>
<name>A0A8J3LZ24_9ACTN</name>
<comment type="caution">
    <text evidence="1">The sequence shown here is derived from an EMBL/GenBank/DDBJ whole genome shotgun (WGS) entry which is preliminary data.</text>
</comment>
<dbReference type="SUPFAM" id="SSF55729">
    <property type="entry name" value="Acyl-CoA N-acyltransferases (Nat)"/>
    <property type="match status" value="1"/>
</dbReference>
<dbReference type="RefSeq" id="WP_168077086.1">
    <property type="nucleotide sequence ID" value="NZ_BAAAQJ010000007.1"/>
</dbReference>
<protein>
    <submittedName>
        <fullName evidence="1">Uncharacterized protein</fullName>
    </submittedName>
</protein>
<dbReference type="InterPro" id="IPR016181">
    <property type="entry name" value="Acyl_CoA_acyltransferase"/>
</dbReference>
<dbReference type="EMBL" id="BONU01000053">
    <property type="protein sequence ID" value="GIG76389.1"/>
    <property type="molecule type" value="Genomic_DNA"/>
</dbReference>
<reference evidence="1" key="1">
    <citation type="submission" date="2021-01" db="EMBL/GenBank/DDBJ databases">
        <title>Whole genome shotgun sequence of Planosporangium flavigriseum NBRC 105377.</title>
        <authorList>
            <person name="Komaki H."/>
            <person name="Tamura T."/>
        </authorList>
    </citation>
    <scope>NUCLEOTIDE SEQUENCE</scope>
    <source>
        <strain evidence="1">NBRC 105377</strain>
    </source>
</reference>
<proteinExistence type="predicted"/>
<dbReference type="Gene3D" id="3.40.630.30">
    <property type="match status" value="1"/>
</dbReference>
<dbReference type="AlphaFoldDB" id="A0A8J3LZ24"/>
<keyword evidence="2" id="KW-1185">Reference proteome</keyword>
<evidence type="ECO:0000313" key="2">
    <source>
        <dbReference type="Proteomes" id="UP000653674"/>
    </source>
</evidence>
<dbReference type="Proteomes" id="UP000653674">
    <property type="component" value="Unassembled WGS sequence"/>
</dbReference>
<accession>A0A8J3LZ24</accession>
<organism evidence="1 2">
    <name type="scientific">Planosporangium flavigriseum</name>
    <dbReference type="NCBI Taxonomy" id="373681"/>
    <lineage>
        <taxon>Bacteria</taxon>
        <taxon>Bacillati</taxon>
        <taxon>Actinomycetota</taxon>
        <taxon>Actinomycetes</taxon>
        <taxon>Micromonosporales</taxon>
        <taxon>Micromonosporaceae</taxon>
        <taxon>Planosporangium</taxon>
    </lineage>
</organism>